<evidence type="ECO:0000259" key="5">
    <source>
        <dbReference type="Pfam" id="PF00496"/>
    </source>
</evidence>
<dbReference type="SUPFAM" id="SSF53850">
    <property type="entry name" value="Periplasmic binding protein-like II"/>
    <property type="match status" value="1"/>
</dbReference>
<organism evidence="6 7">
    <name type="scientific">Natrialba hulunbeirensis JCM 10989</name>
    <dbReference type="NCBI Taxonomy" id="1227493"/>
    <lineage>
        <taxon>Archaea</taxon>
        <taxon>Methanobacteriati</taxon>
        <taxon>Methanobacteriota</taxon>
        <taxon>Stenosarchaea group</taxon>
        <taxon>Halobacteria</taxon>
        <taxon>Halobacteriales</taxon>
        <taxon>Natrialbaceae</taxon>
        <taxon>Natrialba</taxon>
    </lineage>
</organism>
<dbReference type="EMBL" id="AOIM01000034">
    <property type="protein sequence ID" value="ELY90652.1"/>
    <property type="molecule type" value="Genomic_DNA"/>
</dbReference>
<dbReference type="PANTHER" id="PTHR30290">
    <property type="entry name" value="PERIPLASMIC BINDING COMPONENT OF ABC TRANSPORTER"/>
    <property type="match status" value="1"/>
</dbReference>
<keyword evidence="2" id="KW-0813">Transport</keyword>
<dbReference type="Pfam" id="PF00496">
    <property type="entry name" value="SBP_bac_5"/>
    <property type="match status" value="1"/>
</dbReference>
<comment type="caution">
    <text evidence="6">The sequence shown here is derived from an EMBL/GenBank/DDBJ whole genome shotgun (WGS) entry which is preliminary data.</text>
</comment>
<dbReference type="RefSeq" id="WP_006653458.1">
    <property type="nucleotide sequence ID" value="NZ_AOIM01000034.1"/>
</dbReference>
<evidence type="ECO:0000313" key="6">
    <source>
        <dbReference type="EMBL" id="ELY90652.1"/>
    </source>
</evidence>
<dbReference type="InterPro" id="IPR000914">
    <property type="entry name" value="SBP_5_dom"/>
</dbReference>
<evidence type="ECO:0000256" key="1">
    <source>
        <dbReference type="ARBA" id="ARBA00005695"/>
    </source>
</evidence>
<dbReference type="STRING" id="1227493.C483_11346"/>
<sequence>MTVYIDGMVRKLPDVSRRYVLATGTAVSATAIAGCIGGNGEDENGEEDIIDPTDYDYDREEPDDEDAARESTMEYTQELERDEDFDPIHSNDAYSAQVYNLVFDGLYEWDAGLDLEPKVAVDMPDVERDGTRYLYEIHEGIEFHNGEELTASDVAHTFMAYQEEDSVNEAQYDMIEDAEAIDDYQVQVDLEHPYGPWELQTMAISIVPESERESEDDREEFNTNPVGSGPFVWSDFEFNEYVTLERNDDYWDDPEPYLQEITFVDNVDEASRVGEIRAGDTDAIADVPNDDWGELEGDDDVRVHISESPSYMHLTFNCRDDAPTGDPDVRRGICHAFSMTDFVESRLGNVAQPLSAPIPPITNDQWGFPLDEWHDEHYPEYDPDQAEELLDGAVDDDWSPTIAAPGDHRGDLAERIVTRLHEIGYEGAQAETLDFGTLLDQTVYNEDPSPDDFQAYLLGWTGGPDPDAYMYNLYHESQVGVNQAHFYEGSDSFHDDIAEARELADQDERYDLYEGVMLEILEELPSLPAYSFHNTMASGEHVRDLHAHPMVQQNPRPVSEYGNVWIDD</sequence>
<evidence type="ECO:0000256" key="3">
    <source>
        <dbReference type="ARBA" id="ARBA00022729"/>
    </source>
</evidence>
<proteinExistence type="inferred from homology"/>
<dbReference type="PIRSF" id="PIRSF002741">
    <property type="entry name" value="MppA"/>
    <property type="match status" value="1"/>
</dbReference>
<dbReference type="Proteomes" id="UP000011519">
    <property type="component" value="Unassembled WGS sequence"/>
</dbReference>
<dbReference type="GO" id="GO:0042597">
    <property type="term" value="C:periplasmic space"/>
    <property type="evidence" value="ECO:0007669"/>
    <property type="project" value="UniProtKB-ARBA"/>
</dbReference>
<dbReference type="InterPro" id="IPR039424">
    <property type="entry name" value="SBP_5"/>
</dbReference>
<feature type="domain" description="Solute-binding protein family 5" evidence="5">
    <location>
        <begin position="115"/>
        <end position="478"/>
    </location>
</feature>
<reference evidence="6 7" key="1">
    <citation type="journal article" date="2014" name="PLoS Genet.">
        <title>Phylogenetically driven sequencing of extremely halophilic archaea reveals strategies for static and dynamic osmo-response.</title>
        <authorList>
            <person name="Becker E.A."/>
            <person name="Seitzer P.M."/>
            <person name="Tritt A."/>
            <person name="Larsen D."/>
            <person name="Krusor M."/>
            <person name="Yao A.I."/>
            <person name="Wu D."/>
            <person name="Madern D."/>
            <person name="Eisen J.A."/>
            <person name="Darling A.E."/>
            <person name="Facciotti M.T."/>
        </authorList>
    </citation>
    <scope>NUCLEOTIDE SEQUENCE [LARGE SCALE GENOMIC DNA]</scope>
    <source>
        <strain evidence="6 7">JCM 10989</strain>
    </source>
</reference>
<dbReference type="Gene3D" id="3.90.76.10">
    <property type="entry name" value="Dipeptide-binding Protein, Domain 1"/>
    <property type="match status" value="1"/>
</dbReference>
<feature type="compositionally biased region" description="Acidic residues" evidence="4">
    <location>
        <begin position="40"/>
        <end position="67"/>
    </location>
</feature>
<accession>L9ZYH4</accession>
<evidence type="ECO:0000256" key="2">
    <source>
        <dbReference type="ARBA" id="ARBA00022448"/>
    </source>
</evidence>
<keyword evidence="3" id="KW-0732">Signal</keyword>
<evidence type="ECO:0000313" key="7">
    <source>
        <dbReference type="Proteomes" id="UP000011519"/>
    </source>
</evidence>
<dbReference type="GO" id="GO:0043190">
    <property type="term" value="C:ATP-binding cassette (ABC) transporter complex"/>
    <property type="evidence" value="ECO:0007669"/>
    <property type="project" value="InterPro"/>
</dbReference>
<dbReference type="AlphaFoldDB" id="L9ZYH4"/>
<keyword evidence="7" id="KW-1185">Reference proteome</keyword>
<dbReference type="Gene3D" id="3.40.190.10">
    <property type="entry name" value="Periplasmic binding protein-like II"/>
    <property type="match status" value="1"/>
</dbReference>
<dbReference type="InterPro" id="IPR030678">
    <property type="entry name" value="Peptide/Ni-bd"/>
</dbReference>
<feature type="region of interest" description="Disordered" evidence="4">
    <location>
        <begin position="36"/>
        <end position="70"/>
    </location>
</feature>
<name>L9ZYH4_9EURY</name>
<dbReference type="PATRIC" id="fig|1227493.4.peg.2265"/>
<dbReference type="GO" id="GO:0015833">
    <property type="term" value="P:peptide transport"/>
    <property type="evidence" value="ECO:0007669"/>
    <property type="project" value="TreeGrafter"/>
</dbReference>
<gene>
    <name evidence="6" type="ORF">C483_11346</name>
</gene>
<evidence type="ECO:0000256" key="4">
    <source>
        <dbReference type="SAM" id="MobiDB-lite"/>
    </source>
</evidence>
<dbReference type="PANTHER" id="PTHR30290:SF9">
    <property type="entry name" value="OLIGOPEPTIDE-BINDING PROTEIN APPA"/>
    <property type="match status" value="1"/>
</dbReference>
<comment type="similarity">
    <text evidence="1">Belongs to the bacterial solute-binding protein 5 family.</text>
</comment>
<dbReference type="GO" id="GO:1904680">
    <property type="term" value="F:peptide transmembrane transporter activity"/>
    <property type="evidence" value="ECO:0007669"/>
    <property type="project" value="TreeGrafter"/>
</dbReference>
<dbReference type="Gene3D" id="3.10.105.10">
    <property type="entry name" value="Dipeptide-binding Protein, Domain 3"/>
    <property type="match status" value="1"/>
</dbReference>
<dbReference type="CDD" id="cd00995">
    <property type="entry name" value="PBP2_NikA_DppA_OppA_like"/>
    <property type="match status" value="1"/>
</dbReference>
<protein>
    <submittedName>
        <fullName evidence="6">ABC transporter periplasmic protein</fullName>
    </submittedName>
</protein>